<evidence type="ECO:0000256" key="5">
    <source>
        <dbReference type="ARBA" id="ARBA00022516"/>
    </source>
</evidence>
<dbReference type="PANTHER" id="PTHR42724:SF1">
    <property type="entry name" value="TETRAACYLDISACCHARIDE 4'-KINASE, MITOCHONDRIAL-RELATED"/>
    <property type="match status" value="1"/>
</dbReference>
<comment type="caution">
    <text evidence="14">The sequence shown here is derived from an EMBL/GenBank/DDBJ whole genome shotgun (WGS) entry which is preliminary data.</text>
</comment>
<dbReference type="SUPFAM" id="SSF52540">
    <property type="entry name" value="P-loop containing nucleoside triphosphate hydrolases"/>
    <property type="match status" value="1"/>
</dbReference>
<comment type="similarity">
    <text evidence="13">Belongs to the LpxK family.</text>
</comment>
<evidence type="ECO:0000256" key="6">
    <source>
        <dbReference type="ARBA" id="ARBA00022556"/>
    </source>
</evidence>
<sequence length="348" mass="39966">MDKLKLLLWPFATLYGGITSLRNTAYNKGWLASRKFDLPVIAVGNLTVGGTGKTPHVEYLLRLLRNYTVAALSRGYKRQTSGFILADEKATAATIGDEPYQYHRDFPDVQVAVCEKRVEGVARLLELDRPPEVIVLDDAMQHRAIQPSFNLMLTDYNRLFYKDRILPSGLLRESRKGARRADAILVTKCPLTLQPPEMKHIASMIRKYSRRNAPIFFTGFRYANFVPFGNSEQVHKHIILLTGIANAKPLKSYLDKHNFSIRHHLEYADHYSYTIEDLEKVKHQWQKHASDTIILTTRKDAVKLMDKALQTIVSELPIFYIPIEVCFLEGGDTFNELILQHVRSYYKL</sequence>
<dbReference type="GO" id="GO:0009245">
    <property type="term" value="P:lipid A biosynthetic process"/>
    <property type="evidence" value="ECO:0007669"/>
    <property type="project" value="UniProtKB-UniRule"/>
</dbReference>
<organism evidence="14 15">
    <name type="scientific">Pontibacter burrus</name>
    <dbReference type="NCBI Taxonomy" id="2704466"/>
    <lineage>
        <taxon>Bacteria</taxon>
        <taxon>Pseudomonadati</taxon>
        <taxon>Bacteroidota</taxon>
        <taxon>Cytophagia</taxon>
        <taxon>Cytophagales</taxon>
        <taxon>Hymenobacteraceae</taxon>
        <taxon>Pontibacter</taxon>
    </lineage>
</organism>
<keyword evidence="6 13" id="KW-0441">Lipid A biosynthesis</keyword>
<dbReference type="PANTHER" id="PTHR42724">
    <property type="entry name" value="TETRAACYLDISACCHARIDE 4'-KINASE"/>
    <property type="match status" value="1"/>
</dbReference>
<dbReference type="Proteomes" id="UP000474777">
    <property type="component" value="Unassembled WGS sequence"/>
</dbReference>
<comment type="function">
    <text evidence="1 13">Transfers the gamma-phosphate of ATP to the 4'-position of a tetraacyldisaccharide 1-phosphate intermediate (termed DS-1-P) to form tetraacyldisaccharide 1,4'-bis-phosphate (lipid IVA).</text>
</comment>
<evidence type="ECO:0000256" key="3">
    <source>
        <dbReference type="ARBA" id="ARBA00012071"/>
    </source>
</evidence>
<keyword evidence="7 13" id="KW-0808">Transferase</keyword>
<dbReference type="EMBL" id="JAAGWD010000006">
    <property type="protein sequence ID" value="NEM98856.1"/>
    <property type="molecule type" value="Genomic_DNA"/>
</dbReference>
<keyword evidence="11 13" id="KW-0443">Lipid metabolism</keyword>
<evidence type="ECO:0000256" key="12">
    <source>
        <dbReference type="ARBA" id="ARBA00029757"/>
    </source>
</evidence>
<dbReference type="GO" id="GO:0009244">
    <property type="term" value="P:lipopolysaccharide core region biosynthetic process"/>
    <property type="evidence" value="ECO:0007669"/>
    <property type="project" value="TreeGrafter"/>
</dbReference>
<dbReference type="GO" id="GO:0005524">
    <property type="term" value="F:ATP binding"/>
    <property type="evidence" value="ECO:0007669"/>
    <property type="project" value="UniProtKB-UniRule"/>
</dbReference>
<comment type="pathway">
    <text evidence="2 13">Glycolipid biosynthesis; lipid IV(A) biosynthesis; lipid IV(A) from (3R)-3-hydroxytetradecanoyl-[acyl-carrier-protein] and UDP-N-acetyl-alpha-D-glucosamine: step 6/6.</text>
</comment>
<proteinExistence type="inferred from homology"/>
<evidence type="ECO:0000256" key="8">
    <source>
        <dbReference type="ARBA" id="ARBA00022741"/>
    </source>
</evidence>
<evidence type="ECO:0000256" key="9">
    <source>
        <dbReference type="ARBA" id="ARBA00022777"/>
    </source>
</evidence>
<dbReference type="RefSeq" id="WP_163915744.1">
    <property type="nucleotide sequence ID" value="NZ_JAAGWD010000006.1"/>
</dbReference>
<evidence type="ECO:0000313" key="14">
    <source>
        <dbReference type="EMBL" id="NEM98856.1"/>
    </source>
</evidence>
<evidence type="ECO:0000256" key="4">
    <source>
        <dbReference type="ARBA" id="ARBA00016436"/>
    </source>
</evidence>
<evidence type="ECO:0000313" key="15">
    <source>
        <dbReference type="Proteomes" id="UP000474777"/>
    </source>
</evidence>
<evidence type="ECO:0000256" key="13">
    <source>
        <dbReference type="HAMAP-Rule" id="MF_00409"/>
    </source>
</evidence>
<dbReference type="NCBIfam" id="TIGR00682">
    <property type="entry name" value="lpxK"/>
    <property type="match status" value="1"/>
</dbReference>
<gene>
    <name evidence="13 14" type="primary">lpxK</name>
    <name evidence="14" type="ORF">GXP69_14220</name>
</gene>
<reference evidence="14 15" key="1">
    <citation type="submission" date="2020-02" db="EMBL/GenBank/DDBJ databases">
        <authorList>
            <person name="Kim M.K."/>
        </authorList>
    </citation>
    <scope>NUCLEOTIDE SEQUENCE [LARGE SCALE GENOMIC DNA]</scope>
    <source>
        <strain evidence="14 15">BT327</strain>
    </source>
</reference>
<keyword evidence="5 13" id="KW-0444">Lipid biosynthesis</keyword>
<evidence type="ECO:0000256" key="11">
    <source>
        <dbReference type="ARBA" id="ARBA00023098"/>
    </source>
</evidence>
<comment type="catalytic activity">
    <reaction evidence="13">
        <text>a lipid A disaccharide + ATP = a lipid IVA + ADP + H(+)</text>
        <dbReference type="Rhea" id="RHEA:67840"/>
        <dbReference type="ChEBI" id="CHEBI:15378"/>
        <dbReference type="ChEBI" id="CHEBI:30616"/>
        <dbReference type="ChEBI" id="CHEBI:176343"/>
        <dbReference type="ChEBI" id="CHEBI:176425"/>
        <dbReference type="ChEBI" id="CHEBI:456216"/>
        <dbReference type="EC" id="2.7.1.130"/>
    </reaction>
</comment>
<keyword evidence="10 13" id="KW-0067">ATP-binding</keyword>
<dbReference type="InterPro" id="IPR027417">
    <property type="entry name" value="P-loop_NTPase"/>
</dbReference>
<evidence type="ECO:0000256" key="7">
    <source>
        <dbReference type="ARBA" id="ARBA00022679"/>
    </source>
</evidence>
<keyword evidence="9 13" id="KW-0418">Kinase</keyword>
<dbReference type="EC" id="2.7.1.130" evidence="3 13"/>
<keyword evidence="15" id="KW-1185">Reference proteome</keyword>
<dbReference type="Pfam" id="PF02606">
    <property type="entry name" value="LpxK"/>
    <property type="match status" value="1"/>
</dbReference>
<accession>A0A6B3LX08</accession>
<dbReference type="HAMAP" id="MF_00409">
    <property type="entry name" value="LpxK"/>
    <property type="match status" value="1"/>
</dbReference>
<protein>
    <recommendedName>
        <fullName evidence="4 13">Tetraacyldisaccharide 4'-kinase</fullName>
        <ecNumber evidence="3 13">2.7.1.130</ecNumber>
    </recommendedName>
    <alternativeName>
        <fullName evidence="12 13">Lipid A 4'-kinase</fullName>
    </alternativeName>
</protein>
<feature type="binding site" evidence="13">
    <location>
        <begin position="47"/>
        <end position="54"/>
    </location>
    <ligand>
        <name>ATP</name>
        <dbReference type="ChEBI" id="CHEBI:30616"/>
    </ligand>
</feature>
<evidence type="ECO:0000256" key="2">
    <source>
        <dbReference type="ARBA" id="ARBA00004870"/>
    </source>
</evidence>
<dbReference type="GO" id="GO:0005886">
    <property type="term" value="C:plasma membrane"/>
    <property type="evidence" value="ECO:0007669"/>
    <property type="project" value="TreeGrafter"/>
</dbReference>
<dbReference type="AlphaFoldDB" id="A0A6B3LX08"/>
<keyword evidence="8 13" id="KW-0547">Nucleotide-binding</keyword>
<name>A0A6B3LX08_9BACT</name>
<dbReference type="UniPathway" id="UPA00359">
    <property type="reaction ID" value="UER00482"/>
</dbReference>
<evidence type="ECO:0000256" key="10">
    <source>
        <dbReference type="ARBA" id="ARBA00022840"/>
    </source>
</evidence>
<dbReference type="GO" id="GO:0009029">
    <property type="term" value="F:lipid-A 4'-kinase activity"/>
    <property type="evidence" value="ECO:0007669"/>
    <property type="project" value="UniProtKB-UniRule"/>
</dbReference>
<evidence type="ECO:0000256" key="1">
    <source>
        <dbReference type="ARBA" id="ARBA00002274"/>
    </source>
</evidence>
<dbReference type="InterPro" id="IPR003758">
    <property type="entry name" value="LpxK"/>
</dbReference>